<comment type="caution">
    <text evidence="1">The sequence shown here is derived from an EMBL/GenBank/DDBJ whole genome shotgun (WGS) entry which is preliminary data.</text>
</comment>
<name>A0A1G2SB67_9BACT</name>
<evidence type="ECO:0000313" key="2">
    <source>
        <dbReference type="Proteomes" id="UP000176997"/>
    </source>
</evidence>
<sequence length="73" mass="8391">MSTTKKRINISMEHDLEKMLASVAKRDRVPQATKATELLRIALEIEEDQAWAQLAQTRDKKGARFISHKKAWA</sequence>
<gene>
    <name evidence="1" type="ORF">A2675_00515</name>
</gene>
<proteinExistence type="predicted"/>
<organism evidence="1 2">
    <name type="scientific">Candidatus Yonathbacteria bacterium RIFCSPHIGHO2_01_FULL_51_10</name>
    <dbReference type="NCBI Taxonomy" id="1802723"/>
    <lineage>
        <taxon>Bacteria</taxon>
        <taxon>Candidatus Yonathiibacteriota</taxon>
    </lineage>
</organism>
<accession>A0A1G2SB67</accession>
<dbReference type="STRING" id="1802723.A2675_00515"/>
<reference evidence="1 2" key="1">
    <citation type="journal article" date="2016" name="Nat. Commun.">
        <title>Thousands of microbial genomes shed light on interconnected biogeochemical processes in an aquifer system.</title>
        <authorList>
            <person name="Anantharaman K."/>
            <person name="Brown C.T."/>
            <person name="Hug L.A."/>
            <person name="Sharon I."/>
            <person name="Castelle C.J."/>
            <person name="Probst A.J."/>
            <person name="Thomas B.C."/>
            <person name="Singh A."/>
            <person name="Wilkins M.J."/>
            <person name="Karaoz U."/>
            <person name="Brodie E.L."/>
            <person name="Williams K.H."/>
            <person name="Hubbard S.S."/>
            <person name="Banfield J.F."/>
        </authorList>
    </citation>
    <scope>NUCLEOTIDE SEQUENCE [LARGE SCALE GENOMIC DNA]</scope>
</reference>
<protein>
    <recommendedName>
        <fullName evidence="3">Antitoxin, RHH family protein</fullName>
    </recommendedName>
</protein>
<dbReference type="EMBL" id="MHUS01000002">
    <property type="protein sequence ID" value="OHA82277.1"/>
    <property type="molecule type" value="Genomic_DNA"/>
</dbReference>
<dbReference type="Proteomes" id="UP000176997">
    <property type="component" value="Unassembled WGS sequence"/>
</dbReference>
<evidence type="ECO:0008006" key="3">
    <source>
        <dbReference type="Google" id="ProtNLM"/>
    </source>
</evidence>
<dbReference type="AlphaFoldDB" id="A0A1G2SB67"/>
<evidence type="ECO:0000313" key="1">
    <source>
        <dbReference type="EMBL" id="OHA82277.1"/>
    </source>
</evidence>